<comment type="caution">
    <text evidence="2">The sequence shown here is derived from an EMBL/GenBank/DDBJ whole genome shotgun (WGS) entry which is preliminary data.</text>
</comment>
<dbReference type="Pfam" id="PF12146">
    <property type="entry name" value="Hydrolase_4"/>
    <property type="match status" value="1"/>
</dbReference>
<sequence length="306" mass="34675">MNYKSKLAATLVTERLNILVANQQFAHLVRIRPERSSGQAVLMLHGLMDDASCFHDAKTQTGLAYVLAREGYDVYLAELRGRHLDTQSLANLELGVEEAITQDLQKLVATMDNTAQPDKQIWIGQGFGSLLLANYLARNPAKLTTIQTLVHFSPFRESQPTGAVKSFWVNWVHRRGVSLLGKVLGYIPAVKLKLGRANESLGFYQEALHCLNGTWQSKDGFDYLAEVKKLDWPPSLYFASLHRSWRGSETDARAFMFDLGDHNARLIKLGRQVGNQKNYKRSELCLHETAEQDYYPLLLNWLKELP</sequence>
<dbReference type="EMBL" id="BSOR01000006">
    <property type="protein sequence ID" value="GLR62912.1"/>
    <property type="molecule type" value="Genomic_DNA"/>
</dbReference>
<keyword evidence="3" id="KW-1185">Reference proteome</keyword>
<proteinExistence type="predicted"/>
<dbReference type="InterPro" id="IPR022742">
    <property type="entry name" value="Hydrolase_4"/>
</dbReference>
<dbReference type="Proteomes" id="UP001156682">
    <property type="component" value="Unassembled WGS sequence"/>
</dbReference>
<name>A0ABQ5ZU03_9GAMM</name>
<gene>
    <name evidence="2" type="ORF">GCM10007878_03470</name>
</gene>
<organism evidence="2 3">
    <name type="scientific">Marinospirillum insulare</name>
    <dbReference type="NCBI Taxonomy" id="217169"/>
    <lineage>
        <taxon>Bacteria</taxon>
        <taxon>Pseudomonadati</taxon>
        <taxon>Pseudomonadota</taxon>
        <taxon>Gammaproteobacteria</taxon>
        <taxon>Oceanospirillales</taxon>
        <taxon>Oceanospirillaceae</taxon>
        <taxon>Marinospirillum</taxon>
    </lineage>
</organism>
<evidence type="ECO:0000259" key="1">
    <source>
        <dbReference type="Pfam" id="PF12146"/>
    </source>
</evidence>
<dbReference type="InterPro" id="IPR029058">
    <property type="entry name" value="AB_hydrolase_fold"/>
</dbReference>
<protein>
    <submittedName>
        <fullName evidence="2">Alpha/beta hydrolase</fullName>
    </submittedName>
</protein>
<reference evidence="3" key="1">
    <citation type="journal article" date="2019" name="Int. J. Syst. Evol. Microbiol.">
        <title>The Global Catalogue of Microorganisms (GCM) 10K type strain sequencing project: providing services to taxonomists for standard genome sequencing and annotation.</title>
        <authorList>
            <consortium name="The Broad Institute Genomics Platform"/>
            <consortium name="The Broad Institute Genome Sequencing Center for Infectious Disease"/>
            <person name="Wu L."/>
            <person name="Ma J."/>
        </authorList>
    </citation>
    <scope>NUCLEOTIDE SEQUENCE [LARGE SCALE GENOMIC DNA]</scope>
    <source>
        <strain evidence="3">NBRC 100033</strain>
    </source>
</reference>
<feature type="domain" description="Serine aminopeptidase S33" evidence="1">
    <location>
        <begin position="39"/>
        <end position="174"/>
    </location>
</feature>
<keyword evidence="2" id="KW-0378">Hydrolase</keyword>
<evidence type="ECO:0000313" key="2">
    <source>
        <dbReference type="EMBL" id="GLR62912.1"/>
    </source>
</evidence>
<dbReference type="SUPFAM" id="SSF53474">
    <property type="entry name" value="alpha/beta-Hydrolases"/>
    <property type="match status" value="1"/>
</dbReference>
<dbReference type="PANTHER" id="PTHR11005">
    <property type="entry name" value="LYSOSOMAL ACID LIPASE-RELATED"/>
    <property type="match status" value="1"/>
</dbReference>
<evidence type="ECO:0000313" key="3">
    <source>
        <dbReference type="Proteomes" id="UP001156682"/>
    </source>
</evidence>
<dbReference type="Gene3D" id="3.40.50.1820">
    <property type="entry name" value="alpha/beta hydrolase"/>
    <property type="match status" value="1"/>
</dbReference>
<accession>A0ABQ5ZU03</accession>
<dbReference type="RefSeq" id="WP_027850322.1">
    <property type="nucleotide sequence ID" value="NZ_BSOR01000006.1"/>
</dbReference>
<dbReference type="GO" id="GO:0016787">
    <property type="term" value="F:hydrolase activity"/>
    <property type="evidence" value="ECO:0007669"/>
    <property type="project" value="UniProtKB-KW"/>
</dbReference>